<dbReference type="GO" id="GO:0031177">
    <property type="term" value="F:phosphopantetheine binding"/>
    <property type="evidence" value="ECO:0007669"/>
    <property type="project" value="InterPro"/>
</dbReference>
<evidence type="ECO:0000256" key="7">
    <source>
        <dbReference type="ARBA" id="ARBA00029454"/>
    </source>
</evidence>
<dbReference type="SMART" id="SM00823">
    <property type="entry name" value="PKS_PP"/>
    <property type="match status" value="4"/>
</dbReference>
<dbReference type="PANTHER" id="PTHR45527">
    <property type="entry name" value="NONRIBOSOMAL PEPTIDE SYNTHETASE"/>
    <property type="match status" value="1"/>
</dbReference>
<dbReference type="Gene3D" id="3.30.559.30">
    <property type="entry name" value="Nonribosomal peptide synthetase, condensation domain"/>
    <property type="match status" value="5"/>
</dbReference>
<dbReference type="Gene3D" id="3.30.559.10">
    <property type="entry name" value="Chloramphenicol acetyltransferase-like domain"/>
    <property type="match status" value="5"/>
</dbReference>
<dbReference type="InterPro" id="IPR045851">
    <property type="entry name" value="AMP-bd_C_sf"/>
</dbReference>
<dbReference type="CDD" id="cd05918">
    <property type="entry name" value="A_NRPS_SidN3_like"/>
    <property type="match status" value="3"/>
</dbReference>
<comment type="similarity">
    <text evidence="7">Belongs to the NRP synthetase family.</text>
</comment>
<dbReference type="InterPro" id="IPR009081">
    <property type="entry name" value="PP-bd_ACP"/>
</dbReference>
<keyword evidence="2" id="KW-0596">Phosphopantetheine</keyword>
<dbReference type="PROSITE" id="PS00012">
    <property type="entry name" value="PHOSPHOPANTETHEINE"/>
    <property type="match status" value="2"/>
</dbReference>
<comment type="caution">
    <text evidence="11">The sequence shown here is derived from an EMBL/GenBank/DDBJ whole genome shotgun (WGS) entry which is preliminary data.</text>
</comment>
<dbReference type="InterPro" id="IPR020845">
    <property type="entry name" value="AMP-binding_CS"/>
</dbReference>
<dbReference type="SUPFAM" id="SSF47336">
    <property type="entry name" value="ACP-like"/>
    <property type="match status" value="5"/>
</dbReference>
<dbReference type="Gene3D" id="3.30.300.30">
    <property type="match status" value="3"/>
</dbReference>
<dbReference type="InterPro" id="IPR025110">
    <property type="entry name" value="AMP-bd_C"/>
</dbReference>
<keyword evidence="12" id="KW-1185">Reference proteome</keyword>
<evidence type="ECO:0000256" key="4">
    <source>
        <dbReference type="ARBA" id="ARBA00022598"/>
    </source>
</evidence>
<evidence type="ECO:0000256" key="9">
    <source>
        <dbReference type="ARBA" id="ARBA00078302"/>
    </source>
</evidence>
<keyword evidence="5" id="KW-0677">Repeat</keyword>
<dbReference type="GO" id="GO:0010106">
    <property type="term" value="P:cellular response to iron ion starvation"/>
    <property type="evidence" value="ECO:0007669"/>
    <property type="project" value="UniProtKB-ARBA"/>
</dbReference>
<evidence type="ECO:0000256" key="5">
    <source>
        <dbReference type="ARBA" id="ARBA00022737"/>
    </source>
</evidence>
<dbReference type="NCBIfam" id="TIGR01733">
    <property type="entry name" value="AA-adenyl-dom"/>
    <property type="match status" value="1"/>
</dbReference>
<organism evidence="11 12">
    <name type="scientific">Monascus purpureus</name>
    <name type="common">Red mold</name>
    <name type="synonym">Monascus anka</name>
    <dbReference type="NCBI Taxonomy" id="5098"/>
    <lineage>
        <taxon>Eukaryota</taxon>
        <taxon>Fungi</taxon>
        <taxon>Dikarya</taxon>
        <taxon>Ascomycota</taxon>
        <taxon>Pezizomycotina</taxon>
        <taxon>Eurotiomycetes</taxon>
        <taxon>Eurotiomycetidae</taxon>
        <taxon>Eurotiales</taxon>
        <taxon>Aspergillaceae</taxon>
        <taxon>Monascus</taxon>
    </lineage>
</organism>
<keyword evidence="3" id="KW-0597">Phosphoprotein</keyword>
<dbReference type="FunFam" id="3.40.50.12780:FF:000056">
    <property type="entry name" value="Nonribosomal siderophore peptide synthase SidC"/>
    <property type="match status" value="1"/>
</dbReference>
<dbReference type="STRING" id="5098.A0A507QRA8"/>
<sequence>MTVDTVLGTEGFGRPVHSADSIFPDSEPAAPEIMIPVTKVPALDIIDQYAVGKPISDGIGHSGQIKLTCVSDIENIVAELLSGYASFISAFTGLDDIAFAVWRRGIFATGSRSQQVIAHASLSAVVHEKEQSRRYRQCSLREIDYAYYRPEEVQFRLELDSPAEFTNGVGNRNTEGHKELLFSLFVHPDTERGLLTISFSYPLALIPPAAVSQLLNSLASYLVDSSSRLHYDMSSEATLELELSILNFPPLSSPPLPNDESSPECTDKNLESFLLHTSFEGWASRKPNAIALDFVHSLSSSTAIAEHSTLTYAGLDAAASNLAAHLRELLPIDGYSSDRVQIVPVYMTTSPELYIAYLGILKAGCAFCPIPQDAPDKRVREILRDIDSPIILGNIPEPLSGPWYPESSDSHQPRSCWVDVAAVSKWRAVAGATSVLDMAYENAYFRCPDIKPDQTAYLLFTSGSTGKPKGVQISHLAATCSIQSHAISIPLPGVCPGDFRWFQFASPTFDPSIMEIFVTLSSGGTLCSAERTLTLTDLEGTINEAKATIMMATPSLAALLRPSRLSTLQSLWTMGEKLNRTVIENFATKVHVNGTAQKQTSRMLVNAYGPTEGAINCTFLAPVEYSVRGSIIGRPLPTCSIFILDPDNRIPKPLPAGFAGELAIGGPQISKGYLSRPKETAKSFVFCPEFGNLYRTGDMARIVWDETGCPVLEFLGRLTQDQVKINGRRVELGEVESVLSVVSGVKEVIAIVANRDTSQQTSRQQIVACIVSSDTDQTERDRIVDESRKNVEKHLPSYMHPSTYAFLDSLPRSSSGKVNRGVVLAKLGEEKVDEITILSAMKPEHVNGIQDDLRSENSEFSAVQQLVIQILTETAGEDISSTTLGSSLYSLGMDSLGAMRFLQKLKDNSITGMSVADVLRTETLGLLVSRILDTSRTRHGCNSNGFHLESTSIEDLERTLESFDNRNRLRCAENLGLKESQIVKVLPTTATQTGMLASFLRTFSDTNFATRSYINHTVLSIASDIDIHRLHEAFDAVISSYDSFRIAFCLIDDNMAPFAQCILAPEVLLPPDWSVYRVLPGDILEDTLWRVARDAEKSISMNKPPWRLSMVTSPDDRTTLILSIFHGIFDGASLQLLLEDITSVYHGKPQKRRTSLERIVKNHFQVDHTVTGKFWRETLQGYSPVPFPSVTSYRPPAVTAMDAVEIIARTSYDQLKRQCRRMDCTPLSVLQAAWGSILLAYTGSQDQDITMGSVVSGRFDTDTEVCTGPAFTIIPTRLALQQVPKTFGDIWTNESVVQYLTAFNAKALSYLQPQLGSLTLKNGQLPYDTILAYQDFSAGSSSSNLWDSIQHPPMAHDFAVMIEVWPGSDLCLTLRAAFDDSHLDRPSAEMMLRQMSHILESILENPEGDFLDAPMNTPLKLKSVMNQDPHVPPEVQEGVLVHTRFEDHAKAHPDDTALIFMRDLDNENSPLNISWTYGELDTRADSLAQYLVQVYGTLTNSAVPICIDKSPAMYVAILGILKAGGAWCPIDTLSPPQRRHDLIARTGAQLLLVSSVDGGQSENSVPTGVDVVDIDRFTGEPSDLLSSSIRGIVPRSTPNDMAYMIWTSGTTGAPKGVPIQHSAAVSAMRSLEKDIPSDVPGGTVRCLQFSQYSFDVSIQDIFYTWNLGGVLISATRELLLGSFARLANITKATHAHLTPAFAAGISRRSCETLQVITMIGEKLTQSVADDWGTGMRAFNTYGPAEVTIVSTVREFGNEHKNIKSANVGWPLETVSTFVTRNQKLIMKNAVGELALGGPQLSTGYLNQPDTTNSKYVWNEEVAQTLYYTGDLVRMLADGSLEYLNRVDDQVKMGGIRVELSEISFFLAQCHPLVDNVETLILNRPDRPMQVIVSFLCAPGAATEGMTGDLLIVNETAAEVARGAGEKSHAVLPGHMLPSVYLVVSHIPRTQSAKTDRRALQEAYATVDIQAWDEMVNPDSSEPTATQHGEAHSIHDKRIIDIIALMASISQSQISTATRLSSLGIDSIRAIRLASRLNEAGYRLSVVDVIHCVTVKDLTKLASSSSSDRTPIGGFDLDDFDGRWHAGVASKIQEDFFMAPATPMQESLLSETMRAREMYWSNHFFSLDASTDLQRLRESWLTVCRSTEALRIGFIPAAEVGETVSDSDDFSILQIIYSHPVLDWELYKYTEANFNDTLGQRLEEIMAKRQENYFRSPPWAVTVFEKENERLMVLTIHHSIHDGPSISFLLDDLQAAYSARQTQRHQLRKSLSVILPTKKETNEASHFWKAELKPFMEADVPVWPDLTGKRVSPSSMQQHKLVSQKLTLSEPVEKLQSMTAKLGISSIASLLRAAWGCVSLNYLGAPATVFGETLSDRVLNASLEDAVGPLISVVPVPFRQTGTVRELLAEQNRLSVQSRKYRHIHSRKIRKILDRPRDQALYPGLFIFHSVNESESSRGNGLWTELEDQVGLHVEHPMAFNAYQDSNGAIVMEAFVDNSIMSSEHLIMYLRQIDAFLSAMLTYPDEQIIELVSRLPRELLSVSTQKESENVLKSALTSPVYWLEFNAERHPDWTAVEVASSITESGIKQQSMTYGSLNDAANRVATFILSLGFKKRMIAVCGRNLASYPVVVGIFKSGNAYLPIDEGLPNERRAFLIEDGNSPLVFTEAAFLDTFADIPDTCRVICFDQPEFQKSLDDMPSDNVSSASDPEDIGYLLYTSGSTGKPKGVMVTRGNLSAFIESLSEFACDVAPATLELGGKGRYLAQASRAFDPHLLEMFFPWRHGMATSTGPRMMLLDDLQLTLSKWNITHASLVPSLLDQTNVDPECCPALKFLTVGGEKITQKVLDTWGASSGVALINAYGPTEATIGCTFALVENETTVRNIGRPLNACVGHVLIPGTSRYALRGQTGEICFSGNLVAKGYLNRPDAKGFVRGPQGERMYRTGDIGRMMVDDSVEYLGRGDDQTKIRGQRLELGEVSEVIRASSSINIQVVTMIAKHPALSRTQLISFIARSGILKRSPNDQPSLLQSDFVTLGKDIHDACKRKLPAYMVPEIIFPITFIPLAPLSGKASIKDLQDLFSSISLATLLRGNNSPVGDSAANRSPTTDELAVIRQICSLISTDTASIGPLTNIFEIGLDSLSAIGLSVKLRNIGFDATVARVLSNPIVEQLAQLPRRMDSDTGSTDNSALKQKLLNLESEFRRDPPPNIDLSSILAVRPCLPLQEGLVARSMNMQGAQLYVNHVVLQLNHSIDPDRLKEAWRIATTKHEILRISFAPVGAGIAQVVHSVASEMRWVEEWFDSVDEAVSGFQQQEEELAREIIDEIFTVPPLRFRLARSSINQEPLILSIAIHHALYDGQSFSMVLEDVAGLYLNKPDLEKSKQYWVTFLADCKPTIFRTDSLAVENPSSAHRTLETRLSALEHRSASLHTTVPSLMQAIFALLLADTVGVSDVTYGVVLSGRAVSVPGAESVLLPCITTIPGRLRATGLASVNETIEYTQKATARSLEFQHTPLRHIQSWLMSEAPLFDCLFSYVRPTKPTAHGLWRDIDSNMPADYPFAVEVEADNSVDQIHIHCRFTSSFGSSYSAAEFLEKMDVLLSSIAHGEDTSLDNFNLSQSDTRSPAVAVSEWDDKTWSATETKVRELVSRFCKLDLEHVTKGASFLSLGIDSVGAIQFARELRQSSFPASSSDVMRFPRVGELARRLDQLTCKAAGDDQIPPNPSSVRDLDAYRSRIRALGPDDSISALFECTPLQSAMITQTLGSAGSVYVYPHIVQISDTVDPSLLRDAVLQVIRRNDILRTSFHPIPELGYSWAGAVHSNPPLEWTETSLPDDIDIIVEMARRFKFDSESTFEIPPLRTALVTKANSRFLVVVMHHALYDGVSAPFILEDIAMVYQGTIPPDRPQFSDTVRHVLQGKDTACEFWKQKLLGYEAIGIPPLWVGESSDRMFSVERRIVIDISELLRVCREIEVTVQTISLLAYAKVLACLVGKRDVVFGHVLAGRSLPVPGVERTIGPLFNTVAQRITLEPKFLSNKSLARRLQQMNADAQDHQHASLRVIQNMLRKSGSLKAESLFDTLFVFQKYTDSTDRALDEQKIWTSHEPPDFVAEAEHKLNVEVDHGPSGIVVRATSKGKYLSQDMLNKVVVDFEEAFRDIVEHPTRCSTIFPEQLGKIPLQLSGLYTDESTTEGAYANIHEPLIQQILAEVAGVPFEAINPDTSIFSIGLDSLSAICIAAVCRSKGLKAGVADILQGSTLRGISSRIHIGLKETIQPKEKPLPDLSRTREDALQRLNLSDESVEAVLPCLSGQNFHLVSWRKSGRTLFEPAWCYYAKERVDPEQLEGAWFKLRQRHPILRTCFVAVSPSEAVQVVLREPSKNGQVFGFVDYAGTTIKEAAKNQAKEEAMRPSSLSTPPVRLRLIRAQDQDGIMMLVNHAAYDAWTMPMFVSELAGIYHNQPFQSNPDFPSFVNYSMHTLLSLDEEKYWTSAVGSSQPTIVKRDKEPLCSHTPPEQLFVGIWEKVKNLSQMETICRASGLGVQTVVLLAVSRSLARLTNTGSPTFGLYQTGRSASFHDIERLSGPCLNVTPFTVDEVLSGNDRVNLLSKAQSIQSSLAERVPYEQSSLRDILLRWASTKNTKTPLFNTWINLLWMQQKSSADSESNDMFQPLAIGVPTDFIPAEPLPSAMDTTSVALLDTSYLPDGNVYIDIGPDVKTDSIGFGIRVEGGILSETGVHSLVTDIAEEIERIVSLLALA</sequence>
<dbReference type="InterPro" id="IPR020806">
    <property type="entry name" value="PKS_PP-bd"/>
</dbReference>
<dbReference type="Gene3D" id="3.40.50.12780">
    <property type="entry name" value="N-terminal domain of ligase-like"/>
    <property type="match status" value="3"/>
</dbReference>
<gene>
    <name evidence="11" type="ORF">MPDQ_007783</name>
</gene>
<evidence type="ECO:0000313" key="12">
    <source>
        <dbReference type="Proteomes" id="UP000319663"/>
    </source>
</evidence>
<feature type="domain" description="Carrier" evidence="10">
    <location>
        <begin position="861"/>
        <end position="935"/>
    </location>
</feature>
<dbReference type="Proteomes" id="UP000319663">
    <property type="component" value="Unassembled WGS sequence"/>
</dbReference>
<feature type="domain" description="Carrier" evidence="10">
    <location>
        <begin position="4194"/>
        <end position="4267"/>
    </location>
</feature>
<dbReference type="Pfam" id="PF00550">
    <property type="entry name" value="PP-binding"/>
    <property type="match status" value="5"/>
</dbReference>
<dbReference type="InterPro" id="IPR006162">
    <property type="entry name" value="Ppantetheine_attach_site"/>
</dbReference>
<evidence type="ECO:0000256" key="6">
    <source>
        <dbReference type="ARBA" id="ARBA00023026"/>
    </source>
</evidence>
<feature type="domain" description="Carrier" evidence="10">
    <location>
        <begin position="1992"/>
        <end position="2065"/>
    </location>
</feature>
<dbReference type="InterPro" id="IPR001242">
    <property type="entry name" value="Condensation_dom"/>
</dbReference>
<dbReference type="GO" id="GO:0016874">
    <property type="term" value="F:ligase activity"/>
    <property type="evidence" value="ECO:0007669"/>
    <property type="project" value="UniProtKB-KW"/>
</dbReference>
<dbReference type="InterPro" id="IPR010071">
    <property type="entry name" value="AA_adenyl_dom"/>
</dbReference>
<dbReference type="PANTHER" id="PTHR45527:SF2">
    <property type="entry name" value="FERRICROCIN SYNTHETASE (NONRIBOSOMAL PEPTIDE SIDEROPHORE SYNTHASE ) (EUROFUNG)"/>
    <property type="match status" value="1"/>
</dbReference>
<feature type="domain" description="Carrier" evidence="10">
    <location>
        <begin position="3104"/>
        <end position="3179"/>
    </location>
</feature>
<evidence type="ECO:0000256" key="3">
    <source>
        <dbReference type="ARBA" id="ARBA00022553"/>
    </source>
</evidence>
<evidence type="ECO:0000259" key="10">
    <source>
        <dbReference type="PROSITE" id="PS50075"/>
    </source>
</evidence>
<evidence type="ECO:0000256" key="8">
    <source>
        <dbReference type="ARBA" id="ARBA00067294"/>
    </source>
</evidence>
<dbReference type="CDD" id="cd19542">
    <property type="entry name" value="CT_NRPS-like"/>
    <property type="match status" value="3"/>
</dbReference>
<dbReference type="FunFam" id="3.30.559.30:FF:000014">
    <property type="entry name" value="Nonribosomal siderophore peptide synthase SidC"/>
    <property type="match status" value="1"/>
</dbReference>
<dbReference type="FunFam" id="3.30.300.30:FF:000033">
    <property type="entry name" value="Nonribosomal siderophore peptide synthase SidC"/>
    <property type="match status" value="1"/>
</dbReference>
<reference evidence="11 12" key="1">
    <citation type="submission" date="2019-06" db="EMBL/GenBank/DDBJ databases">
        <title>Wine fermentation using esterase from Monascus purpureus.</title>
        <authorList>
            <person name="Geng C."/>
            <person name="Zhang Y."/>
        </authorList>
    </citation>
    <scope>NUCLEOTIDE SEQUENCE [LARGE SCALE GENOMIC DNA]</scope>
    <source>
        <strain evidence="11">HQ1</strain>
    </source>
</reference>
<dbReference type="InterPro" id="IPR000873">
    <property type="entry name" value="AMP-dep_synth/lig_dom"/>
</dbReference>
<dbReference type="InterPro" id="IPR023213">
    <property type="entry name" value="CAT-like_dom_sf"/>
</dbReference>
<feature type="domain" description="Carrier" evidence="10">
    <location>
        <begin position="3636"/>
        <end position="3709"/>
    </location>
</feature>
<dbReference type="FunFam" id="3.40.50.12780:FF:000024">
    <property type="entry name" value="Nonribosomal siderophore peptide synthase SidC"/>
    <property type="match status" value="2"/>
</dbReference>
<dbReference type="PROSITE" id="PS00455">
    <property type="entry name" value="AMP_BINDING"/>
    <property type="match status" value="3"/>
</dbReference>
<keyword evidence="4" id="KW-0436">Ligase</keyword>
<dbReference type="Gene3D" id="1.10.1200.10">
    <property type="entry name" value="ACP-like"/>
    <property type="match status" value="4"/>
</dbReference>
<dbReference type="InterPro" id="IPR036736">
    <property type="entry name" value="ACP-like_sf"/>
</dbReference>
<dbReference type="SUPFAM" id="SSF56801">
    <property type="entry name" value="Acetyl-CoA synthetase-like"/>
    <property type="match status" value="3"/>
</dbReference>
<keyword evidence="6" id="KW-0843">Virulence</keyword>
<proteinExistence type="inferred from homology"/>
<accession>A0A507QRA8</accession>
<dbReference type="FunFam" id="3.30.559.10:FF:000038">
    <property type="entry name" value="Nonribosomal siderophore peptide synthase SidC"/>
    <property type="match status" value="1"/>
</dbReference>
<dbReference type="NCBIfam" id="NF003417">
    <property type="entry name" value="PRK04813.1"/>
    <property type="match status" value="3"/>
</dbReference>
<dbReference type="Pfam" id="PF00668">
    <property type="entry name" value="Condensation"/>
    <property type="match status" value="5"/>
</dbReference>
<comment type="pathway">
    <text evidence="1">Siderophore biosynthesis.</text>
</comment>
<dbReference type="SUPFAM" id="SSF52777">
    <property type="entry name" value="CoA-dependent acyltransferases"/>
    <property type="match status" value="10"/>
</dbReference>
<dbReference type="GO" id="GO:0005737">
    <property type="term" value="C:cytoplasm"/>
    <property type="evidence" value="ECO:0007669"/>
    <property type="project" value="TreeGrafter"/>
</dbReference>
<protein>
    <recommendedName>
        <fullName evidence="8">Nonribosomal peptide synthetase sidC</fullName>
    </recommendedName>
    <alternativeName>
        <fullName evidence="9">Siderophore peptide synthetase C</fullName>
    </alternativeName>
</protein>
<dbReference type="GO" id="GO:0031169">
    <property type="term" value="P:ferrichrome biosynthetic process"/>
    <property type="evidence" value="ECO:0007669"/>
    <property type="project" value="UniProtKB-ARBA"/>
</dbReference>
<evidence type="ECO:0000256" key="2">
    <source>
        <dbReference type="ARBA" id="ARBA00022450"/>
    </source>
</evidence>
<name>A0A507QRA8_MONPU</name>
<dbReference type="EMBL" id="VIFY01000088">
    <property type="protein sequence ID" value="TQB71127.1"/>
    <property type="molecule type" value="Genomic_DNA"/>
</dbReference>
<dbReference type="FunFam" id="3.30.300.30:FF:000015">
    <property type="entry name" value="Nonribosomal peptide synthase SidD"/>
    <property type="match status" value="2"/>
</dbReference>
<dbReference type="InterPro" id="IPR042099">
    <property type="entry name" value="ANL_N_sf"/>
</dbReference>
<dbReference type="PROSITE" id="PS50075">
    <property type="entry name" value="CARRIER"/>
    <property type="match status" value="5"/>
</dbReference>
<dbReference type="FunFam" id="3.30.559.30:FF:000015">
    <property type="entry name" value="Nonribosomal siderophore peptide synthase SidC"/>
    <property type="match status" value="1"/>
</dbReference>
<evidence type="ECO:0000313" key="11">
    <source>
        <dbReference type="EMBL" id="TQB71127.1"/>
    </source>
</evidence>
<dbReference type="GO" id="GO:0043041">
    <property type="term" value="P:amino acid activation for nonribosomal peptide biosynthetic process"/>
    <property type="evidence" value="ECO:0007669"/>
    <property type="project" value="TreeGrafter"/>
</dbReference>
<dbReference type="Pfam" id="PF13193">
    <property type="entry name" value="AMP-binding_C"/>
    <property type="match status" value="1"/>
</dbReference>
<dbReference type="Pfam" id="PF00501">
    <property type="entry name" value="AMP-binding"/>
    <property type="match status" value="3"/>
</dbReference>
<evidence type="ECO:0000256" key="1">
    <source>
        <dbReference type="ARBA" id="ARBA00004924"/>
    </source>
</evidence>